<dbReference type="AlphaFoldDB" id="A0A6A4QRX3"/>
<reference evidence="2" key="1">
    <citation type="journal article" date="2020" name="Nat. Commun.">
        <title>Genome sequence of the cluster root forming white lupin.</title>
        <authorList>
            <person name="Hufnagel B."/>
            <person name="Marques A."/>
            <person name="Soriano A."/>
            <person name="Marques L."/>
            <person name="Divol F."/>
            <person name="Doumas P."/>
            <person name="Sallet E."/>
            <person name="Mancinotti D."/>
            <person name="Carrere S."/>
            <person name="Marande W."/>
            <person name="Arribat S."/>
            <person name="Keller J."/>
            <person name="Huneau C."/>
            <person name="Blein T."/>
            <person name="Aime D."/>
            <person name="Laguerre M."/>
            <person name="Taylor J."/>
            <person name="Schubert V."/>
            <person name="Nelson M."/>
            <person name="Geu-Flores F."/>
            <person name="Crespi M."/>
            <person name="Gallardo-Guerrero K."/>
            <person name="Delaux P.-M."/>
            <person name="Salse J."/>
            <person name="Berges H."/>
            <person name="Guyot R."/>
            <person name="Gouzy J."/>
            <person name="Peret B."/>
        </authorList>
    </citation>
    <scope>NUCLEOTIDE SEQUENCE [LARGE SCALE GENOMIC DNA]</scope>
    <source>
        <strain evidence="2">cv. Amiga</strain>
    </source>
</reference>
<proteinExistence type="predicted"/>
<keyword evidence="2" id="KW-1185">Reference proteome</keyword>
<dbReference type="Proteomes" id="UP000447434">
    <property type="component" value="Chromosome 4"/>
</dbReference>
<gene>
    <name evidence="1" type="ORF">Lalb_Chr04g0263151</name>
</gene>
<evidence type="ECO:0000313" key="1">
    <source>
        <dbReference type="EMBL" id="KAE9616192.1"/>
    </source>
</evidence>
<name>A0A6A4QRX3_LUPAL</name>
<protein>
    <submittedName>
        <fullName evidence="1">Uncharacterized protein</fullName>
    </submittedName>
</protein>
<dbReference type="EMBL" id="WOCE01000004">
    <property type="protein sequence ID" value="KAE9616192.1"/>
    <property type="molecule type" value="Genomic_DNA"/>
</dbReference>
<evidence type="ECO:0000313" key="2">
    <source>
        <dbReference type="Proteomes" id="UP000447434"/>
    </source>
</evidence>
<sequence length="51" mass="6240">MIKCRFHFFSIILSVWDFLCNKQWKREHTLRLKCELYFVVALSIPIYSQTS</sequence>
<comment type="caution">
    <text evidence="1">The sequence shown here is derived from an EMBL/GenBank/DDBJ whole genome shotgun (WGS) entry which is preliminary data.</text>
</comment>
<organism evidence="1 2">
    <name type="scientific">Lupinus albus</name>
    <name type="common">White lupine</name>
    <name type="synonym">Lupinus termis</name>
    <dbReference type="NCBI Taxonomy" id="3870"/>
    <lineage>
        <taxon>Eukaryota</taxon>
        <taxon>Viridiplantae</taxon>
        <taxon>Streptophyta</taxon>
        <taxon>Embryophyta</taxon>
        <taxon>Tracheophyta</taxon>
        <taxon>Spermatophyta</taxon>
        <taxon>Magnoliopsida</taxon>
        <taxon>eudicotyledons</taxon>
        <taxon>Gunneridae</taxon>
        <taxon>Pentapetalae</taxon>
        <taxon>rosids</taxon>
        <taxon>fabids</taxon>
        <taxon>Fabales</taxon>
        <taxon>Fabaceae</taxon>
        <taxon>Papilionoideae</taxon>
        <taxon>50 kb inversion clade</taxon>
        <taxon>genistoids sensu lato</taxon>
        <taxon>core genistoids</taxon>
        <taxon>Genisteae</taxon>
        <taxon>Lupinus</taxon>
    </lineage>
</organism>
<accession>A0A6A4QRX3</accession>